<keyword evidence="3" id="KW-1185">Reference proteome</keyword>
<evidence type="ECO:0000313" key="2">
    <source>
        <dbReference type="EMBL" id="KAF9535548.1"/>
    </source>
</evidence>
<feature type="signal peptide" evidence="1">
    <location>
        <begin position="1"/>
        <end position="23"/>
    </location>
</feature>
<dbReference type="OrthoDB" id="2970010at2759"/>
<dbReference type="AlphaFoldDB" id="A0A9P6JWW0"/>
<dbReference type="EMBL" id="MU157824">
    <property type="protein sequence ID" value="KAF9535548.1"/>
    <property type="molecule type" value="Genomic_DNA"/>
</dbReference>
<evidence type="ECO:0000256" key="1">
    <source>
        <dbReference type="SAM" id="SignalP"/>
    </source>
</evidence>
<evidence type="ECO:0000313" key="3">
    <source>
        <dbReference type="Proteomes" id="UP000807306"/>
    </source>
</evidence>
<dbReference type="Proteomes" id="UP000807306">
    <property type="component" value="Unassembled WGS sequence"/>
</dbReference>
<sequence length="114" mass="11778">MQFTSTFTALVAVALCAVPQALATVSFNVAPAGTVCGQGTTITCTPSPGHPCKGNFNPKQASIVVTQAQGNCHVSLYPQNNQAGGVAQRLNTDTTGTCVFTSTATWQSYGIYCD</sequence>
<gene>
    <name evidence="2" type="ORF">CPB83DRAFT_841955</name>
</gene>
<protein>
    <submittedName>
        <fullName evidence="2">Uncharacterized protein</fullName>
    </submittedName>
</protein>
<keyword evidence="1" id="KW-0732">Signal</keyword>
<name>A0A9P6JWW0_9AGAR</name>
<proteinExistence type="predicted"/>
<feature type="chain" id="PRO_5040239925" evidence="1">
    <location>
        <begin position="24"/>
        <end position="114"/>
    </location>
</feature>
<reference evidence="2" key="1">
    <citation type="submission" date="2020-11" db="EMBL/GenBank/DDBJ databases">
        <authorList>
            <consortium name="DOE Joint Genome Institute"/>
            <person name="Ahrendt S."/>
            <person name="Riley R."/>
            <person name="Andreopoulos W."/>
            <person name="Labutti K."/>
            <person name="Pangilinan J."/>
            <person name="Ruiz-Duenas F.J."/>
            <person name="Barrasa J.M."/>
            <person name="Sanchez-Garcia M."/>
            <person name="Camarero S."/>
            <person name="Miyauchi S."/>
            <person name="Serrano A."/>
            <person name="Linde D."/>
            <person name="Babiker R."/>
            <person name="Drula E."/>
            <person name="Ayuso-Fernandez I."/>
            <person name="Pacheco R."/>
            <person name="Padilla G."/>
            <person name="Ferreira P."/>
            <person name="Barriuso J."/>
            <person name="Kellner H."/>
            <person name="Castanera R."/>
            <person name="Alfaro M."/>
            <person name="Ramirez L."/>
            <person name="Pisabarro A.G."/>
            <person name="Kuo A."/>
            <person name="Tritt A."/>
            <person name="Lipzen A."/>
            <person name="He G."/>
            <person name="Yan M."/>
            <person name="Ng V."/>
            <person name="Cullen D."/>
            <person name="Martin F."/>
            <person name="Rosso M.-N."/>
            <person name="Henrissat B."/>
            <person name="Hibbett D."/>
            <person name="Martinez A.T."/>
            <person name="Grigoriev I.V."/>
        </authorList>
    </citation>
    <scope>NUCLEOTIDE SEQUENCE</scope>
    <source>
        <strain evidence="2">CBS 506.95</strain>
    </source>
</reference>
<organism evidence="2 3">
    <name type="scientific">Crepidotus variabilis</name>
    <dbReference type="NCBI Taxonomy" id="179855"/>
    <lineage>
        <taxon>Eukaryota</taxon>
        <taxon>Fungi</taxon>
        <taxon>Dikarya</taxon>
        <taxon>Basidiomycota</taxon>
        <taxon>Agaricomycotina</taxon>
        <taxon>Agaricomycetes</taxon>
        <taxon>Agaricomycetidae</taxon>
        <taxon>Agaricales</taxon>
        <taxon>Agaricineae</taxon>
        <taxon>Crepidotaceae</taxon>
        <taxon>Crepidotus</taxon>
    </lineage>
</organism>
<comment type="caution">
    <text evidence="2">The sequence shown here is derived from an EMBL/GenBank/DDBJ whole genome shotgun (WGS) entry which is preliminary data.</text>
</comment>
<accession>A0A9P6JWW0</accession>